<feature type="domain" description="Phosphotransferase system EIIC" evidence="9">
    <location>
        <begin position="1"/>
        <end position="318"/>
    </location>
</feature>
<keyword evidence="11" id="KW-1185">Reference proteome</keyword>
<comment type="subcellular location">
    <subcellularLocation>
        <location evidence="1">Cell membrane</location>
        <topology evidence="1">Multi-pass membrane protein</topology>
    </subcellularLocation>
</comment>
<keyword evidence="3" id="KW-1003">Cell membrane</keyword>
<keyword evidence="2" id="KW-0813">Transport</keyword>
<gene>
    <name evidence="10" type="ORF">H8705_05130</name>
</gene>
<keyword evidence="7 8" id="KW-0472">Membrane</keyword>
<name>A0A926ENL8_9FIRM</name>
<feature type="transmembrane region" description="Helical" evidence="8">
    <location>
        <begin position="280"/>
        <end position="305"/>
    </location>
</feature>
<dbReference type="GO" id="GO:0008982">
    <property type="term" value="F:protein-N(PI)-phosphohistidine-sugar phosphotransferase activity"/>
    <property type="evidence" value="ECO:0007669"/>
    <property type="project" value="InterPro"/>
</dbReference>
<evidence type="ECO:0000256" key="6">
    <source>
        <dbReference type="ARBA" id="ARBA00022989"/>
    </source>
</evidence>
<evidence type="ECO:0000256" key="7">
    <source>
        <dbReference type="ARBA" id="ARBA00023136"/>
    </source>
</evidence>
<evidence type="ECO:0000256" key="3">
    <source>
        <dbReference type="ARBA" id="ARBA00022475"/>
    </source>
</evidence>
<dbReference type="EMBL" id="JACRTD010000003">
    <property type="protein sequence ID" value="MBC8584961.1"/>
    <property type="molecule type" value="Genomic_DNA"/>
</dbReference>
<evidence type="ECO:0000259" key="9">
    <source>
        <dbReference type="Pfam" id="PF13303"/>
    </source>
</evidence>
<dbReference type="InterPro" id="IPR003352">
    <property type="entry name" value="PTS_EIIC"/>
</dbReference>
<feature type="transmembrane region" description="Helical" evidence="8">
    <location>
        <begin position="146"/>
        <end position="169"/>
    </location>
</feature>
<feature type="transmembrane region" description="Helical" evidence="8">
    <location>
        <begin position="229"/>
        <end position="247"/>
    </location>
</feature>
<dbReference type="AlphaFoldDB" id="A0A926ENL8"/>
<feature type="transmembrane region" description="Helical" evidence="8">
    <location>
        <begin position="61"/>
        <end position="84"/>
    </location>
</feature>
<keyword evidence="5 8" id="KW-0812">Transmembrane</keyword>
<dbReference type="GO" id="GO:0009401">
    <property type="term" value="P:phosphoenolpyruvate-dependent sugar phosphotransferase system"/>
    <property type="evidence" value="ECO:0007669"/>
    <property type="project" value="InterPro"/>
</dbReference>
<comment type="caution">
    <text evidence="10">The sequence shown here is derived from an EMBL/GenBank/DDBJ whole genome shotgun (WGS) entry which is preliminary data.</text>
</comment>
<feature type="transmembrane region" description="Helical" evidence="8">
    <location>
        <begin position="204"/>
        <end position="223"/>
    </location>
</feature>
<feature type="transmembrane region" description="Helical" evidence="8">
    <location>
        <begin position="175"/>
        <end position="197"/>
    </location>
</feature>
<feature type="transmembrane region" description="Helical" evidence="8">
    <location>
        <begin position="104"/>
        <end position="126"/>
    </location>
</feature>
<keyword evidence="4 10" id="KW-0762">Sugar transport</keyword>
<evidence type="ECO:0000313" key="10">
    <source>
        <dbReference type="EMBL" id="MBC8584961.1"/>
    </source>
</evidence>
<evidence type="ECO:0000256" key="2">
    <source>
        <dbReference type="ARBA" id="ARBA00022448"/>
    </source>
</evidence>
<organism evidence="10 11">
    <name type="scientific">Youxingia wuxianensis</name>
    <dbReference type="NCBI Taxonomy" id="2763678"/>
    <lineage>
        <taxon>Bacteria</taxon>
        <taxon>Bacillati</taxon>
        <taxon>Bacillota</taxon>
        <taxon>Clostridia</taxon>
        <taxon>Eubacteriales</taxon>
        <taxon>Oscillospiraceae</taxon>
        <taxon>Youxingia</taxon>
    </lineage>
</organism>
<feature type="transmembrane region" description="Helical" evidence="8">
    <location>
        <begin position="35"/>
        <end position="54"/>
    </location>
</feature>
<protein>
    <submittedName>
        <fullName evidence="10">PTS sugar transporter subunit IIC</fullName>
    </submittedName>
</protein>
<evidence type="ECO:0000313" key="11">
    <source>
        <dbReference type="Proteomes" id="UP000623678"/>
    </source>
</evidence>
<accession>A0A926ENL8</accession>
<dbReference type="Pfam" id="PF13303">
    <property type="entry name" value="PTS_EIIC_2"/>
    <property type="match status" value="1"/>
</dbReference>
<evidence type="ECO:0000256" key="5">
    <source>
        <dbReference type="ARBA" id="ARBA00022692"/>
    </source>
</evidence>
<evidence type="ECO:0000256" key="4">
    <source>
        <dbReference type="ARBA" id="ARBA00022597"/>
    </source>
</evidence>
<keyword evidence="6 8" id="KW-1133">Transmembrane helix</keyword>
<reference evidence="10" key="1">
    <citation type="submission" date="2020-08" db="EMBL/GenBank/DDBJ databases">
        <title>Genome public.</title>
        <authorList>
            <person name="Liu C."/>
            <person name="Sun Q."/>
        </authorList>
    </citation>
    <scope>NUCLEOTIDE SEQUENCE</scope>
    <source>
        <strain evidence="10">NSJ-64</strain>
    </source>
</reference>
<evidence type="ECO:0000256" key="1">
    <source>
        <dbReference type="ARBA" id="ARBA00004651"/>
    </source>
</evidence>
<dbReference type="GO" id="GO:0005886">
    <property type="term" value="C:plasma membrane"/>
    <property type="evidence" value="ECO:0007669"/>
    <property type="project" value="UniProtKB-SubCell"/>
</dbReference>
<dbReference type="Proteomes" id="UP000623678">
    <property type="component" value="Unassembled WGS sequence"/>
</dbReference>
<feature type="transmembrane region" description="Helical" evidence="8">
    <location>
        <begin position="254"/>
        <end position="274"/>
    </location>
</feature>
<sequence length="321" mass="32206">MSAMALGLFSSLIIGLVISQISKIPGLGFLDVVSEVLGASSPVVGGAIGAAIAWGLKARPLVIFSSVACGAVGYAAGGPVGAFVAAIMGSEIGSLVAGRTGVDIVLTPIVTIVSGGLVGDFVGPYVQNFMQFLGNVVNQATEMSPLPMGIIVSVVVGMALTAPISSAALCIMLDLSGLAAGAATVGCCAQMVGFAVAGFRENGWGGLISVGLGTSMLQFSNIMRRPQLWIAPTLAGAILGPVSTCLLKMTNTAAGAGMGTCGLVGQFGTIAAMGDTTGMPVLLGVMAVMHFILPALLTWGFTVFFRKSGWIKDGDMKITVG</sequence>
<evidence type="ECO:0000256" key="8">
    <source>
        <dbReference type="SAM" id="Phobius"/>
    </source>
</evidence>
<proteinExistence type="predicted"/>